<dbReference type="Gene3D" id="1.20.1250.20">
    <property type="entry name" value="MFS general substrate transporter like domains"/>
    <property type="match status" value="2"/>
</dbReference>
<dbReference type="EMBL" id="FNTJ01000001">
    <property type="protein sequence ID" value="SEB46555.1"/>
    <property type="molecule type" value="Genomic_DNA"/>
</dbReference>
<feature type="transmembrane region" description="Helical" evidence="5">
    <location>
        <begin position="233"/>
        <end position="253"/>
    </location>
</feature>
<dbReference type="AlphaFoldDB" id="A0A1H4JKR7"/>
<dbReference type="RefSeq" id="WP_092309518.1">
    <property type="nucleotide sequence ID" value="NZ_FNTJ01000001.1"/>
</dbReference>
<reference evidence="8" key="1">
    <citation type="submission" date="2016-10" db="EMBL/GenBank/DDBJ databases">
        <authorList>
            <person name="Varghese N."/>
            <person name="Submissions S."/>
        </authorList>
    </citation>
    <scope>NUCLEOTIDE SEQUENCE [LARGE SCALE GENOMIC DNA]</scope>
    <source>
        <strain evidence="8">DSM 9751</strain>
    </source>
</reference>
<feature type="transmembrane region" description="Helical" evidence="5">
    <location>
        <begin position="73"/>
        <end position="91"/>
    </location>
</feature>
<protein>
    <submittedName>
        <fullName evidence="7">Major Facilitator Superfamily protein</fullName>
    </submittedName>
</protein>
<dbReference type="InterPro" id="IPR036259">
    <property type="entry name" value="MFS_trans_sf"/>
</dbReference>
<dbReference type="Pfam" id="PF07690">
    <property type="entry name" value="MFS_1"/>
    <property type="match status" value="1"/>
</dbReference>
<dbReference type="CDD" id="cd17477">
    <property type="entry name" value="MFS_YcaD_like"/>
    <property type="match status" value="1"/>
</dbReference>
<evidence type="ECO:0000313" key="8">
    <source>
        <dbReference type="Proteomes" id="UP000198982"/>
    </source>
</evidence>
<feature type="transmembrane region" description="Helical" evidence="5">
    <location>
        <begin position="158"/>
        <end position="177"/>
    </location>
</feature>
<evidence type="ECO:0000256" key="5">
    <source>
        <dbReference type="SAM" id="Phobius"/>
    </source>
</evidence>
<evidence type="ECO:0000256" key="4">
    <source>
        <dbReference type="SAM" id="MobiDB-lite"/>
    </source>
</evidence>
<sequence>MNLTLLTFPALYCATLLMLTGNGLFFSFIGLRLTGDGVGELWIGGLTAAYYAGMVGGAKFGHRMIAAVGHIRSYVACAGAATMIVLLHLLFEALWLWLVLRFITGLVMMNQYMVIESWLNEQAGNRQRGAVFAGYMVAVSLGLILGQGVLIWRPELDFKPLLIVALCFAACLLPVALTRRLHPAKLEAAPLQIGFFWRRVPQALATVFVTGLLVGSFYALAPVFITLSGLDTAQAGTFVAVAILAGLCGQWPLGWLSDRLDRARLIRACALLLCLVSVPLWGLFSLSFTWLLLFACISGLLLFSLYPLAVALANDHIEQSRRVALSAMLLATHGVGACLGPLLSGALMNLYGHNAFYMVFSLFALLLVWRVQPKKANGEFRVDDAPRQHVAMPEHPPSVQASTLDPRIEAVPGEWLIQTPPPGEPGRSTPKADATSA</sequence>
<feature type="transmembrane region" description="Helical" evidence="5">
    <location>
        <begin position="355"/>
        <end position="371"/>
    </location>
</feature>
<feature type="transmembrane region" description="Helical" evidence="5">
    <location>
        <begin position="131"/>
        <end position="152"/>
    </location>
</feature>
<name>A0A1H4JKR7_9PSED</name>
<dbReference type="InterPro" id="IPR011701">
    <property type="entry name" value="MFS"/>
</dbReference>
<dbReference type="InterPro" id="IPR020846">
    <property type="entry name" value="MFS_dom"/>
</dbReference>
<feature type="transmembrane region" description="Helical" evidence="5">
    <location>
        <begin position="7"/>
        <end position="29"/>
    </location>
</feature>
<dbReference type="Proteomes" id="UP000198982">
    <property type="component" value="Unassembled WGS sequence"/>
</dbReference>
<dbReference type="PANTHER" id="PTHR23521:SF3">
    <property type="entry name" value="MFS TRANSPORTER"/>
    <property type="match status" value="1"/>
</dbReference>
<feature type="transmembrane region" description="Helical" evidence="5">
    <location>
        <begin position="41"/>
        <end position="61"/>
    </location>
</feature>
<evidence type="ECO:0000256" key="1">
    <source>
        <dbReference type="ARBA" id="ARBA00022692"/>
    </source>
</evidence>
<keyword evidence="2 5" id="KW-1133">Transmembrane helix</keyword>
<feature type="transmembrane region" description="Helical" evidence="5">
    <location>
        <begin position="265"/>
        <end position="284"/>
    </location>
</feature>
<keyword evidence="8" id="KW-1185">Reference proteome</keyword>
<dbReference type="GO" id="GO:0005886">
    <property type="term" value="C:plasma membrane"/>
    <property type="evidence" value="ECO:0007669"/>
    <property type="project" value="TreeGrafter"/>
</dbReference>
<evidence type="ECO:0000256" key="2">
    <source>
        <dbReference type="ARBA" id="ARBA00022989"/>
    </source>
</evidence>
<feature type="transmembrane region" description="Helical" evidence="5">
    <location>
        <begin position="203"/>
        <end position="227"/>
    </location>
</feature>
<dbReference type="PANTHER" id="PTHR23521">
    <property type="entry name" value="TRANSPORTER MFS SUPERFAMILY"/>
    <property type="match status" value="1"/>
</dbReference>
<dbReference type="PROSITE" id="PS50850">
    <property type="entry name" value="MFS"/>
    <property type="match status" value="1"/>
</dbReference>
<dbReference type="FunFam" id="1.20.1250.20:FF:000314">
    <property type="entry name" value="Transporter, MFS superfamily"/>
    <property type="match status" value="1"/>
</dbReference>
<gene>
    <name evidence="7" type="ORF">SAMN05216178_0523</name>
</gene>
<organism evidence="7 8">
    <name type="scientific">Pseudomonas saponiphila</name>
    <dbReference type="NCBI Taxonomy" id="556534"/>
    <lineage>
        <taxon>Bacteria</taxon>
        <taxon>Pseudomonadati</taxon>
        <taxon>Pseudomonadota</taxon>
        <taxon>Gammaproteobacteria</taxon>
        <taxon>Pseudomonadales</taxon>
        <taxon>Pseudomonadaceae</taxon>
        <taxon>Pseudomonas</taxon>
    </lineage>
</organism>
<evidence type="ECO:0000259" key="6">
    <source>
        <dbReference type="PROSITE" id="PS50850"/>
    </source>
</evidence>
<dbReference type="SUPFAM" id="SSF103473">
    <property type="entry name" value="MFS general substrate transporter"/>
    <property type="match status" value="1"/>
</dbReference>
<feature type="domain" description="Major facilitator superfamily (MFS) profile" evidence="6">
    <location>
        <begin position="199"/>
        <end position="437"/>
    </location>
</feature>
<keyword evidence="3 5" id="KW-0472">Membrane</keyword>
<accession>A0A1H4JKR7</accession>
<evidence type="ECO:0000256" key="3">
    <source>
        <dbReference type="ARBA" id="ARBA00023136"/>
    </source>
</evidence>
<dbReference type="InterPro" id="IPR047200">
    <property type="entry name" value="MFS_YcaD-like"/>
</dbReference>
<feature type="transmembrane region" description="Helical" evidence="5">
    <location>
        <begin position="290"/>
        <end position="311"/>
    </location>
</feature>
<feature type="transmembrane region" description="Helical" evidence="5">
    <location>
        <begin position="97"/>
        <end position="119"/>
    </location>
</feature>
<evidence type="ECO:0000313" key="7">
    <source>
        <dbReference type="EMBL" id="SEB46555.1"/>
    </source>
</evidence>
<feature type="transmembrane region" description="Helical" evidence="5">
    <location>
        <begin position="323"/>
        <end position="343"/>
    </location>
</feature>
<dbReference type="GO" id="GO:0022857">
    <property type="term" value="F:transmembrane transporter activity"/>
    <property type="evidence" value="ECO:0007669"/>
    <property type="project" value="InterPro"/>
</dbReference>
<proteinExistence type="predicted"/>
<keyword evidence="1 5" id="KW-0812">Transmembrane</keyword>
<feature type="region of interest" description="Disordered" evidence="4">
    <location>
        <begin position="414"/>
        <end position="437"/>
    </location>
</feature>
<dbReference type="FunFam" id="1.20.1250.20:FF:000327">
    <property type="entry name" value="Transporter, MFS superfamily"/>
    <property type="match status" value="1"/>
</dbReference>